<dbReference type="InterPro" id="IPR039426">
    <property type="entry name" value="TonB-dep_rcpt-like"/>
</dbReference>
<evidence type="ECO:0000256" key="4">
    <source>
        <dbReference type="ARBA" id="ARBA00022452"/>
    </source>
</evidence>
<keyword evidence="9 12" id="KW-0472">Membrane</keyword>
<accession>A0A2S9RZP8</accession>
<keyword evidence="3 12" id="KW-0813">Transport</keyword>
<dbReference type="NCBIfam" id="TIGR01786">
    <property type="entry name" value="TonB-hemlactrns"/>
    <property type="match status" value="1"/>
</dbReference>
<evidence type="ECO:0000256" key="12">
    <source>
        <dbReference type="PROSITE-ProRule" id="PRU01360"/>
    </source>
</evidence>
<dbReference type="GO" id="GO:0009279">
    <property type="term" value="C:cell outer membrane"/>
    <property type="evidence" value="ECO:0007669"/>
    <property type="project" value="UniProtKB-SubCell"/>
</dbReference>
<comment type="caution">
    <text evidence="17">The sequence shown here is derived from an EMBL/GenBank/DDBJ whole genome shotgun (WGS) entry which is preliminary data.</text>
</comment>
<evidence type="ECO:0000256" key="5">
    <source>
        <dbReference type="ARBA" id="ARBA00022692"/>
    </source>
</evidence>
<proteinExistence type="inferred from homology"/>
<dbReference type="InterPro" id="IPR037066">
    <property type="entry name" value="Plug_dom_sf"/>
</dbReference>
<evidence type="ECO:0000259" key="16">
    <source>
        <dbReference type="Pfam" id="PF07715"/>
    </source>
</evidence>
<keyword evidence="7" id="KW-0677">Repeat</keyword>
<organism evidence="17">
    <name type="scientific">Haemophilus influenzae</name>
    <dbReference type="NCBI Taxonomy" id="727"/>
    <lineage>
        <taxon>Bacteria</taxon>
        <taxon>Pseudomonadati</taxon>
        <taxon>Pseudomonadota</taxon>
        <taxon>Gammaproteobacteria</taxon>
        <taxon>Pasteurellales</taxon>
        <taxon>Pasteurellaceae</taxon>
        <taxon>Haemophilus</taxon>
    </lineage>
</organism>
<feature type="domain" description="TonB-dependent receptor-like beta-barrel" evidence="15">
    <location>
        <begin position="394"/>
        <end position="899"/>
    </location>
</feature>
<keyword evidence="5 12" id="KW-0812">Transmembrane</keyword>
<dbReference type="PANTHER" id="PTHR30069">
    <property type="entry name" value="TONB-DEPENDENT OUTER MEMBRANE RECEPTOR"/>
    <property type="match status" value="1"/>
</dbReference>
<keyword evidence="10" id="KW-0675">Receptor</keyword>
<gene>
    <name evidence="17" type="ORF">BV163_01595</name>
</gene>
<evidence type="ECO:0000256" key="10">
    <source>
        <dbReference type="ARBA" id="ARBA00023170"/>
    </source>
</evidence>
<evidence type="ECO:0000256" key="6">
    <source>
        <dbReference type="ARBA" id="ARBA00022729"/>
    </source>
</evidence>
<name>A0A2S9RZP8_HAEIF</name>
<evidence type="ECO:0000313" key="17">
    <source>
        <dbReference type="EMBL" id="PRK63604.1"/>
    </source>
</evidence>
<dbReference type="InterPro" id="IPR010917">
    <property type="entry name" value="TonB_rcpt_CS"/>
</dbReference>
<comment type="similarity">
    <text evidence="2">Belongs to the TonB-dependent receptor family. Hemoglobin/haptoglobin binding protein subfamily.</text>
</comment>
<dbReference type="Gene3D" id="2.170.130.10">
    <property type="entry name" value="TonB-dependent receptor, plug domain"/>
    <property type="match status" value="1"/>
</dbReference>
<dbReference type="InterPro" id="IPR036942">
    <property type="entry name" value="Beta-barrel_TonB_sf"/>
</dbReference>
<dbReference type="SUPFAM" id="SSF56935">
    <property type="entry name" value="Porins"/>
    <property type="match status" value="1"/>
</dbReference>
<dbReference type="PROSITE" id="PS01156">
    <property type="entry name" value="TONB_DEPENDENT_REC_2"/>
    <property type="match status" value="1"/>
</dbReference>
<keyword evidence="4 12" id="KW-1134">Transmembrane beta strand</keyword>
<reference evidence="17" key="1">
    <citation type="submission" date="2017-02" db="EMBL/GenBank/DDBJ databases">
        <title>Haemophilus influenzae in COPD genome sequencing project.</title>
        <authorList>
            <person name="Murphy T.F."/>
            <person name="Kong Y."/>
            <person name="Nadendla S."/>
            <person name="Tettelin H."/>
            <person name="Pettigrew M."/>
        </authorList>
    </citation>
    <scope>NUCLEOTIDE SEQUENCE [LARGE SCALE GENOMIC DNA]</scope>
    <source>
        <strain evidence="17">84P15H4</strain>
    </source>
</reference>
<comment type="subcellular location">
    <subcellularLocation>
        <location evidence="1 12">Cell outer membrane</location>
        <topology evidence="1 12">Multi-pass membrane protein</topology>
    </subcellularLocation>
</comment>
<keyword evidence="11 12" id="KW-0998">Cell outer membrane</keyword>
<evidence type="ECO:0000256" key="7">
    <source>
        <dbReference type="ARBA" id="ARBA00022737"/>
    </source>
</evidence>
<evidence type="ECO:0000256" key="14">
    <source>
        <dbReference type="RuleBase" id="RU003357"/>
    </source>
</evidence>
<evidence type="ECO:0000256" key="13">
    <source>
        <dbReference type="PROSITE-ProRule" id="PRU10144"/>
    </source>
</evidence>
<feature type="short sequence motif" description="TonB C-terminal box" evidence="13">
    <location>
        <begin position="931"/>
        <end position="948"/>
    </location>
</feature>
<dbReference type="InterPro" id="IPR010949">
    <property type="entry name" value="TonB_Hb/transfer/lactofer_rcpt"/>
</dbReference>
<dbReference type="InterPro" id="IPR000531">
    <property type="entry name" value="Beta-barrel_TonB"/>
</dbReference>
<feature type="domain" description="TonB-dependent receptor plug" evidence="16">
    <location>
        <begin position="3"/>
        <end position="83"/>
    </location>
</feature>
<evidence type="ECO:0000256" key="9">
    <source>
        <dbReference type="ARBA" id="ARBA00023136"/>
    </source>
</evidence>
<dbReference type="PROSITE" id="PS52016">
    <property type="entry name" value="TONB_DEPENDENT_REC_3"/>
    <property type="match status" value="1"/>
</dbReference>
<evidence type="ECO:0000256" key="1">
    <source>
        <dbReference type="ARBA" id="ARBA00004571"/>
    </source>
</evidence>
<sequence>MVETGRTGASGYAVRGVDENRVGIMVDGLRQAETLSSQGFKELFEGYGNFNNTRNSIEIENVKTATITKGADSLKSGSGALGGSVIFETKDARDYLIDKDYYLSYKRGYQTMNNQNLKTLTLAGRSKKFDILVVDTKRDGHEIENYDYKIYPNKQADLSAVGPTREKADPYQITRQSTLIKLGFQPNENHRLSVALDDSTLETKGIDLSYALRPYSTATNEKYGERIINDQSKRKNIQFSYENFSQTPFWDHIKLSYSSQKITNKARSDEYCHQSTCNGVSNPQGLHLVEGKEGYKIVDKDNKEFTGSYEYGLTLKNHKDQDVSKDVDTTGGSLDSVLIDCEKLNCEKKFRVLVEKYENDKFKYQYEDLDITIRKLNGKKYGEISLKKSDSSGSTKYESARFLFPKSAGYSTDFVNDRDLNTHTQQIKLDLDKEFHLWHTQHQLKYGGLYEKTLKSMVNHQYYTVANVQWWADYFFCNKFANGKRTPAPDHSAYRCSLMNSDKGKDTYLIPVTTKNNVLYFGDNVQLTSWLGLDLNYRYDHVKYLPSYDKNIPVPKGLITGLFKKFKKEEYVYGSKYLMPKGYTYCAYDTDCYEKNFQDNLALLLRKTDYKHHSYNLGLNLDPTDWLRVQLKYANGFRAPTSDEIYMTFKHPQFSIQPNTDLKAETSKTKEVAFTFYKNSSYITLNAFQNDYRNFIDLVEVGERPIEEGSIAYPFHQNQNRDRARVRGIEIASRLEIGDLFEKLQGFHLGYKFTYQKGRIKDNGLNPKYKEFLELNKAQHPEYEAIARKPQPMNALQPTTSVYNIGYDAPSQKWGMDVYITNVAAKKAKDSFNSQWTSMVKRKEKIYGSEQNVDASKANGKDVKDSRGLWRNNRYTVIDTIAYWKPIKNLTFTAGVYNLTNKKYLTWDSARSVRHLGTINRVETATGKGLNRFYAPGRNYRMSVQFEF</sequence>
<dbReference type="PANTHER" id="PTHR30069:SF29">
    <property type="entry name" value="HEMOGLOBIN AND HEMOGLOBIN-HAPTOGLOBIN-BINDING PROTEIN 1-RELATED"/>
    <property type="match status" value="1"/>
</dbReference>
<dbReference type="EMBL" id="MZHU01000074">
    <property type="protein sequence ID" value="PRK63604.1"/>
    <property type="molecule type" value="Genomic_DNA"/>
</dbReference>
<evidence type="ECO:0000256" key="11">
    <source>
        <dbReference type="ARBA" id="ARBA00023237"/>
    </source>
</evidence>
<evidence type="ECO:0000256" key="3">
    <source>
        <dbReference type="ARBA" id="ARBA00022448"/>
    </source>
</evidence>
<keyword evidence="8 14" id="KW-0798">TonB box</keyword>
<dbReference type="Gene3D" id="2.40.170.20">
    <property type="entry name" value="TonB-dependent receptor, beta-barrel domain"/>
    <property type="match status" value="1"/>
</dbReference>
<evidence type="ECO:0000256" key="2">
    <source>
        <dbReference type="ARBA" id="ARBA00008143"/>
    </source>
</evidence>
<evidence type="ECO:0000256" key="8">
    <source>
        <dbReference type="ARBA" id="ARBA00023077"/>
    </source>
</evidence>
<dbReference type="AlphaFoldDB" id="A0A2S9RZP8"/>
<protein>
    <submittedName>
        <fullName evidence="17">Putative hemoglobin and hemoglobin-haptoglobin-binding protein 3</fullName>
    </submittedName>
</protein>
<keyword evidence="6" id="KW-0732">Signal</keyword>
<evidence type="ECO:0000259" key="15">
    <source>
        <dbReference type="Pfam" id="PF00593"/>
    </source>
</evidence>
<dbReference type="GO" id="GO:0015344">
    <property type="term" value="F:siderophore uptake transmembrane transporter activity"/>
    <property type="evidence" value="ECO:0007669"/>
    <property type="project" value="TreeGrafter"/>
</dbReference>
<dbReference type="Pfam" id="PF00593">
    <property type="entry name" value="TonB_dep_Rec_b-barrel"/>
    <property type="match status" value="1"/>
</dbReference>
<dbReference type="GO" id="GO:0044718">
    <property type="term" value="P:siderophore transmembrane transport"/>
    <property type="evidence" value="ECO:0007669"/>
    <property type="project" value="TreeGrafter"/>
</dbReference>
<dbReference type="Pfam" id="PF07715">
    <property type="entry name" value="Plug"/>
    <property type="match status" value="1"/>
</dbReference>
<dbReference type="InterPro" id="IPR012910">
    <property type="entry name" value="Plug_dom"/>
</dbReference>